<protein>
    <recommendedName>
        <fullName evidence="4">Secreted protein</fullName>
    </recommendedName>
</protein>
<organism evidence="2 3">
    <name type="scientific">Xenopus laevis</name>
    <name type="common">African clawed frog</name>
    <dbReference type="NCBI Taxonomy" id="8355"/>
    <lineage>
        <taxon>Eukaryota</taxon>
        <taxon>Metazoa</taxon>
        <taxon>Chordata</taxon>
        <taxon>Craniata</taxon>
        <taxon>Vertebrata</taxon>
        <taxon>Euteleostomi</taxon>
        <taxon>Amphibia</taxon>
        <taxon>Batrachia</taxon>
        <taxon>Anura</taxon>
        <taxon>Pipoidea</taxon>
        <taxon>Pipidae</taxon>
        <taxon>Xenopodinae</taxon>
        <taxon>Xenopus</taxon>
        <taxon>Xenopus</taxon>
    </lineage>
</organism>
<feature type="chain" id="PRO_5037264008" description="Secreted protein" evidence="1">
    <location>
        <begin position="22"/>
        <end position="159"/>
    </location>
</feature>
<evidence type="ECO:0000313" key="3">
    <source>
        <dbReference type="Proteomes" id="UP000694892"/>
    </source>
</evidence>
<keyword evidence="1" id="KW-0732">Signal</keyword>
<dbReference type="EMBL" id="CM004476">
    <property type="protein sequence ID" value="OCT75885.1"/>
    <property type="molecule type" value="Genomic_DNA"/>
</dbReference>
<proteinExistence type="predicted"/>
<gene>
    <name evidence="2" type="ORF">XELAEV_18031070mg</name>
</gene>
<evidence type="ECO:0000256" key="1">
    <source>
        <dbReference type="SAM" id="SignalP"/>
    </source>
</evidence>
<name>A0A974CNK6_XENLA</name>
<evidence type="ECO:0000313" key="2">
    <source>
        <dbReference type="EMBL" id="OCT75885.1"/>
    </source>
</evidence>
<dbReference type="Proteomes" id="UP000694892">
    <property type="component" value="Chromosome 6L"/>
</dbReference>
<reference evidence="3" key="1">
    <citation type="journal article" date="2016" name="Nature">
        <title>Genome evolution in the allotetraploid frog Xenopus laevis.</title>
        <authorList>
            <person name="Session A.M."/>
            <person name="Uno Y."/>
            <person name="Kwon T."/>
            <person name="Chapman J.A."/>
            <person name="Toyoda A."/>
            <person name="Takahashi S."/>
            <person name="Fukui A."/>
            <person name="Hikosaka A."/>
            <person name="Suzuki A."/>
            <person name="Kondo M."/>
            <person name="van Heeringen S.J."/>
            <person name="Quigley I."/>
            <person name="Heinz S."/>
            <person name="Ogino H."/>
            <person name="Ochi H."/>
            <person name="Hellsten U."/>
            <person name="Lyons J.B."/>
            <person name="Simakov O."/>
            <person name="Putnam N."/>
            <person name="Stites J."/>
            <person name="Kuroki Y."/>
            <person name="Tanaka T."/>
            <person name="Michiue T."/>
            <person name="Watanabe M."/>
            <person name="Bogdanovic O."/>
            <person name="Lister R."/>
            <person name="Georgiou G."/>
            <person name="Paranjpe S.S."/>
            <person name="van Kruijsbergen I."/>
            <person name="Shu S."/>
            <person name="Carlson J."/>
            <person name="Kinoshita T."/>
            <person name="Ohta Y."/>
            <person name="Mawaribuchi S."/>
            <person name="Jenkins J."/>
            <person name="Grimwood J."/>
            <person name="Schmutz J."/>
            <person name="Mitros T."/>
            <person name="Mozaffari S.V."/>
            <person name="Suzuki Y."/>
            <person name="Haramoto Y."/>
            <person name="Yamamoto T.S."/>
            <person name="Takagi C."/>
            <person name="Heald R."/>
            <person name="Miller K."/>
            <person name="Haudenschild C."/>
            <person name="Kitzman J."/>
            <person name="Nakayama T."/>
            <person name="Izutsu Y."/>
            <person name="Robert J."/>
            <person name="Fortriede J."/>
            <person name="Burns K."/>
            <person name="Lotay V."/>
            <person name="Karimi K."/>
            <person name="Yasuoka Y."/>
            <person name="Dichmann D.S."/>
            <person name="Flajnik M.F."/>
            <person name="Houston D.W."/>
            <person name="Shendure J."/>
            <person name="DuPasquier L."/>
            <person name="Vize P.D."/>
            <person name="Zorn A.M."/>
            <person name="Ito M."/>
            <person name="Marcotte E.M."/>
            <person name="Wallingford J.B."/>
            <person name="Ito Y."/>
            <person name="Asashima M."/>
            <person name="Ueno N."/>
            <person name="Matsuda Y."/>
            <person name="Veenstra G.J."/>
            <person name="Fujiyama A."/>
            <person name="Harland R.M."/>
            <person name="Taira M."/>
            <person name="Rokhsar D.S."/>
        </authorList>
    </citation>
    <scope>NUCLEOTIDE SEQUENCE [LARGE SCALE GENOMIC DNA]</scope>
    <source>
        <strain evidence="3">J</strain>
    </source>
</reference>
<accession>A0A974CNK6</accession>
<evidence type="ECO:0008006" key="4">
    <source>
        <dbReference type="Google" id="ProtNLM"/>
    </source>
</evidence>
<sequence>MTVHTQRLLSLLHHILSNTLGCPPSGAAQSTSAREVLGVKGAWLPGNVLGCLYVLSLHCPRTQIAASCLGQAPSPQSYRRSQRRKSHHGRLASQLHVSAVTHHVATLWEGLFAVTQLIRSQKLPAKCNPSLLVPPTSYRGKTNKSKECLSTGVQCWAPQ</sequence>
<dbReference type="AlphaFoldDB" id="A0A974CNK6"/>
<feature type="signal peptide" evidence="1">
    <location>
        <begin position="1"/>
        <end position="21"/>
    </location>
</feature>